<evidence type="ECO:0000256" key="2">
    <source>
        <dbReference type="ARBA" id="ARBA00023242"/>
    </source>
</evidence>
<dbReference type="PANTHER" id="PTHR37534:SF46">
    <property type="entry name" value="ZN(II)2CYS6 TRANSCRIPTION FACTOR (EUROFUNG)"/>
    <property type="match status" value="1"/>
</dbReference>
<dbReference type="Pfam" id="PF11951">
    <property type="entry name" value="Fungal_trans_2"/>
    <property type="match status" value="1"/>
</dbReference>
<dbReference type="PANTHER" id="PTHR37534">
    <property type="entry name" value="TRANSCRIPTIONAL ACTIVATOR PROTEIN UGA3"/>
    <property type="match status" value="1"/>
</dbReference>
<comment type="subcellular location">
    <subcellularLocation>
        <location evidence="1">Nucleus</location>
    </subcellularLocation>
</comment>
<feature type="region of interest" description="Disordered" evidence="3">
    <location>
        <begin position="460"/>
        <end position="530"/>
    </location>
</feature>
<dbReference type="InterPro" id="IPR021858">
    <property type="entry name" value="Fun_TF"/>
</dbReference>
<feature type="region of interest" description="Disordered" evidence="3">
    <location>
        <begin position="38"/>
        <end position="73"/>
    </location>
</feature>
<feature type="region of interest" description="Disordered" evidence="3">
    <location>
        <begin position="428"/>
        <end position="447"/>
    </location>
</feature>
<accession>A0ABR0CE25</accession>
<dbReference type="Proteomes" id="UP001287286">
    <property type="component" value="Unassembled WGS sequence"/>
</dbReference>
<gene>
    <name evidence="4" type="ORF">Purlil1_1277</name>
</gene>
<protein>
    <submittedName>
        <fullName evidence="4">Transcriptional regulator family: Fungal Specific TF</fullName>
    </submittedName>
</protein>
<keyword evidence="5" id="KW-1185">Reference proteome</keyword>
<keyword evidence="2" id="KW-0539">Nucleus</keyword>
<sequence>MTRLNSAASIPTRDANGELTCHPLVERVERAELAERHGRALDSNATGERCTRDESQPKHSTAVAQAASRRKLHVPRRTRRLQSLQLPAATLMGECRLCNGHYAAFRMAAFDRLGCLPRCDGGRPRGPAGRGEADRETLGKRRGSAEWSHEAICPPWNQRHGARVLCRAKWARGRGHSLMNCRKVEITPNRGTQCYKMPLASWFAGLMVMSSAPVGRSLRGFTGTLALVRNHAGQAATHHLRPLHPGHGGLSTLHPQVTTVSTVERSRAPPWGKDTDFAAHAQTLNPPASTKPSSAIDVLCLNVRGGRLRVRSISCCAVSSIRQRPPTSMASPKAPFPTNRFEGRRTNSLGFAKHDCHTCSSLRKCCDRRRPHCGTCKSSGRQCGGFAMELVWKDLAKVHAPCRPAKRSEHAEQLRKGPVREHIAFKFVPGTSKRQRNGNGAYRSAVAHPELNGLRPVFSVRPTRHGASPLPAPEANDEDARSVLSSSKSQGLRGDEASHGSQSHDDTRGSGHDGSPQTQEPGGDDDTSGLHVQVDAAAGTFEYRPWLGCTDEATAVSEWYYISPCMRPPDDDDEAAPVEHDIELEVNMPPIYEVTNAQEPSDRSTGCDSSLDVGVRYQTLTEKYDQVLRMYDQEFCVIPLSGDCPSNPFRVDLRAIRHYDFLLHAVMAVSTQHLAKKNDCAVLLAEMHQHWSTALHLFSQSLNNPEVVPLLDTLLVLTTQSASAMWAVHLNGAYQLLQQYGSLEKCRYNPRMRAQLAMLLWWDVTIALVARKEPRFPVAYLDSFLKDDKNDGWTFFDLNGCPLELLLSMSRLAKLACIHEQTLQMEWTIFDRSSVDMVLTEVKDFTNDAEVGFEDLNNLEEEANVRRNRYHCVEAWRHAIMLYVCRVFTREQDPYQLRQIDHLARVILDSVRCIPETDILQKQLLLPVFLAACESCSETDRVFIRQYCKHWSKVSRFYHFESAAAVLEDIWKDWSLSTRSVYWWGVKVGNGGLMGGNVRRPPSDVGMVLLACGIKTDPAALDPDTNHKQAPLKDPMLDARCSAAPGTALQWRNAHENGYREHGASTALEVLGGTVRA</sequence>
<dbReference type="CDD" id="cd00067">
    <property type="entry name" value="GAL4"/>
    <property type="match status" value="1"/>
</dbReference>
<feature type="compositionally biased region" description="Basic and acidic residues" evidence="3">
    <location>
        <begin position="493"/>
        <end position="511"/>
    </location>
</feature>
<dbReference type="EMBL" id="JAWRVI010000003">
    <property type="protein sequence ID" value="KAK4094672.1"/>
    <property type="molecule type" value="Genomic_DNA"/>
</dbReference>
<proteinExistence type="predicted"/>
<evidence type="ECO:0000313" key="4">
    <source>
        <dbReference type="EMBL" id="KAK4094672.1"/>
    </source>
</evidence>
<comment type="caution">
    <text evidence="4">The sequence shown here is derived from an EMBL/GenBank/DDBJ whole genome shotgun (WGS) entry which is preliminary data.</text>
</comment>
<dbReference type="InterPro" id="IPR001138">
    <property type="entry name" value="Zn2Cys6_DnaBD"/>
</dbReference>
<organism evidence="4 5">
    <name type="scientific">Purpureocillium lilacinum</name>
    <name type="common">Paecilomyces lilacinus</name>
    <dbReference type="NCBI Taxonomy" id="33203"/>
    <lineage>
        <taxon>Eukaryota</taxon>
        <taxon>Fungi</taxon>
        <taxon>Dikarya</taxon>
        <taxon>Ascomycota</taxon>
        <taxon>Pezizomycotina</taxon>
        <taxon>Sordariomycetes</taxon>
        <taxon>Hypocreomycetidae</taxon>
        <taxon>Hypocreales</taxon>
        <taxon>Ophiocordycipitaceae</taxon>
        <taxon>Purpureocillium</taxon>
    </lineage>
</organism>
<name>A0ABR0CE25_PURLI</name>
<evidence type="ECO:0000256" key="3">
    <source>
        <dbReference type="SAM" id="MobiDB-lite"/>
    </source>
</evidence>
<evidence type="ECO:0000313" key="5">
    <source>
        <dbReference type="Proteomes" id="UP001287286"/>
    </source>
</evidence>
<reference evidence="4 5" key="1">
    <citation type="journal article" date="2024" name="Microbiol. Resour. Announc.">
        <title>Genome annotations for the ascomycete fungi Trichoderma harzianum, Trichoderma aggressivum, and Purpureocillium lilacinum.</title>
        <authorList>
            <person name="Beijen E.P.W."/>
            <person name="Ohm R.A."/>
        </authorList>
    </citation>
    <scope>NUCLEOTIDE SEQUENCE [LARGE SCALE GENOMIC DNA]</scope>
    <source>
        <strain evidence="4 5">CBS 150709</strain>
    </source>
</reference>
<evidence type="ECO:0000256" key="1">
    <source>
        <dbReference type="ARBA" id="ARBA00004123"/>
    </source>
</evidence>